<dbReference type="InterPro" id="IPR001129">
    <property type="entry name" value="Membr-assoc_MAPEG"/>
</dbReference>
<proteinExistence type="predicted"/>
<keyword evidence="4 5" id="KW-0472">Membrane</keyword>
<dbReference type="GO" id="GO:0016020">
    <property type="term" value="C:membrane"/>
    <property type="evidence" value="ECO:0007669"/>
    <property type="project" value="UniProtKB-SubCell"/>
</dbReference>
<evidence type="ECO:0000313" key="6">
    <source>
        <dbReference type="EMBL" id="KAJ9142734.1"/>
    </source>
</evidence>
<keyword evidence="2 5" id="KW-0812">Transmembrane</keyword>
<protein>
    <recommendedName>
        <fullName evidence="8">Microsomal glutathione S-transferase 3</fullName>
    </recommendedName>
</protein>
<name>A0AA38RMX2_9PEZI</name>
<keyword evidence="3 5" id="KW-1133">Transmembrane helix</keyword>
<dbReference type="PANTHER" id="PTHR10250">
    <property type="entry name" value="MICROSOMAL GLUTATHIONE S-TRANSFERASE"/>
    <property type="match status" value="1"/>
</dbReference>
<comment type="subcellular location">
    <subcellularLocation>
        <location evidence="1">Membrane</location>
        <topology evidence="1">Multi-pass membrane protein</topology>
    </subcellularLocation>
</comment>
<evidence type="ECO:0000256" key="2">
    <source>
        <dbReference type="ARBA" id="ARBA00022692"/>
    </source>
</evidence>
<dbReference type="Pfam" id="PF01124">
    <property type="entry name" value="MAPEG"/>
    <property type="match status" value="1"/>
</dbReference>
<dbReference type="GO" id="GO:0005635">
    <property type="term" value="C:nuclear envelope"/>
    <property type="evidence" value="ECO:0007669"/>
    <property type="project" value="TreeGrafter"/>
</dbReference>
<dbReference type="Gene3D" id="1.20.120.550">
    <property type="entry name" value="Membrane associated eicosanoid/glutathione metabolism-like domain"/>
    <property type="match status" value="1"/>
</dbReference>
<evidence type="ECO:0000256" key="3">
    <source>
        <dbReference type="ARBA" id="ARBA00022989"/>
    </source>
</evidence>
<evidence type="ECO:0008006" key="8">
    <source>
        <dbReference type="Google" id="ProtNLM"/>
    </source>
</evidence>
<feature type="transmembrane region" description="Helical" evidence="5">
    <location>
        <begin position="124"/>
        <end position="146"/>
    </location>
</feature>
<evidence type="ECO:0000256" key="5">
    <source>
        <dbReference type="SAM" id="Phobius"/>
    </source>
</evidence>
<comment type="caution">
    <text evidence="6">The sequence shown here is derived from an EMBL/GenBank/DDBJ whole genome shotgun (WGS) entry which is preliminary data.</text>
</comment>
<dbReference type="GO" id="GO:0004602">
    <property type="term" value="F:glutathione peroxidase activity"/>
    <property type="evidence" value="ECO:0007669"/>
    <property type="project" value="TreeGrafter"/>
</dbReference>
<dbReference type="GO" id="GO:0004364">
    <property type="term" value="F:glutathione transferase activity"/>
    <property type="evidence" value="ECO:0007669"/>
    <property type="project" value="TreeGrafter"/>
</dbReference>
<organism evidence="6 7">
    <name type="scientific">Pleurostoma richardsiae</name>
    <dbReference type="NCBI Taxonomy" id="41990"/>
    <lineage>
        <taxon>Eukaryota</taxon>
        <taxon>Fungi</taxon>
        <taxon>Dikarya</taxon>
        <taxon>Ascomycota</taxon>
        <taxon>Pezizomycotina</taxon>
        <taxon>Sordariomycetes</taxon>
        <taxon>Sordariomycetidae</taxon>
        <taxon>Calosphaeriales</taxon>
        <taxon>Pleurostomataceae</taxon>
        <taxon>Pleurostoma</taxon>
    </lineage>
</organism>
<evidence type="ECO:0000313" key="7">
    <source>
        <dbReference type="Proteomes" id="UP001174694"/>
    </source>
</evidence>
<dbReference type="PANTHER" id="PTHR10250:SF26">
    <property type="entry name" value="GLUTATHIONE S-TRANSFERASE 3, MITOCHONDRIAL"/>
    <property type="match status" value="1"/>
</dbReference>
<dbReference type="Proteomes" id="UP001174694">
    <property type="component" value="Unassembled WGS sequence"/>
</dbReference>
<sequence length="148" mass="16079">MPSIEIPSEYGYVLLAATSTFFVNTYHMILTSQARKKSGILYPAAYASNEVAEKDPKAYAFNCAQRAHANYTENLTPFLGSLLISGLRYPLLAAGIGGAWALSRVIYAYGYVKSGPKGRTRGSGGSFLCDTTMKFMALYTSVMFVLGK</sequence>
<feature type="transmembrane region" description="Helical" evidence="5">
    <location>
        <begin position="12"/>
        <end position="30"/>
    </location>
</feature>
<accession>A0AA38RMX2</accession>
<dbReference type="AlphaFoldDB" id="A0AA38RMX2"/>
<feature type="transmembrane region" description="Helical" evidence="5">
    <location>
        <begin position="91"/>
        <end position="112"/>
    </location>
</feature>
<dbReference type="SUPFAM" id="SSF161084">
    <property type="entry name" value="MAPEG domain-like"/>
    <property type="match status" value="1"/>
</dbReference>
<dbReference type="InterPro" id="IPR050997">
    <property type="entry name" value="MAPEG"/>
</dbReference>
<dbReference type="GO" id="GO:0005783">
    <property type="term" value="C:endoplasmic reticulum"/>
    <property type="evidence" value="ECO:0007669"/>
    <property type="project" value="TreeGrafter"/>
</dbReference>
<dbReference type="EMBL" id="JANBVO010000021">
    <property type="protein sequence ID" value="KAJ9142734.1"/>
    <property type="molecule type" value="Genomic_DNA"/>
</dbReference>
<reference evidence="6" key="1">
    <citation type="submission" date="2022-07" db="EMBL/GenBank/DDBJ databases">
        <title>Fungi with potential for degradation of polypropylene.</title>
        <authorList>
            <person name="Gostincar C."/>
        </authorList>
    </citation>
    <scope>NUCLEOTIDE SEQUENCE</scope>
    <source>
        <strain evidence="6">EXF-13308</strain>
    </source>
</reference>
<dbReference type="InterPro" id="IPR023352">
    <property type="entry name" value="MAPEG-like_dom_sf"/>
</dbReference>
<evidence type="ECO:0000256" key="1">
    <source>
        <dbReference type="ARBA" id="ARBA00004141"/>
    </source>
</evidence>
<keyword evidence="7" id="KW-1185">Reference proteome</keyword>
<gene>
    <name evidence="6" type="ORF">NKR23_g7024</name>
</gene>
<evidence type="ECO:0000256" key="4">
    <source>
        <dbReference type="ARBA" id="ARBA00023136"/>
    </source>
</evidence>